<dbReference type="AlphaFoldDB" id="A0A7W9ZCV1"/>
<dbReference type="RefSeq" id="WP_184260516.1">
    <property type="nucleotide sequence ID" value="NZ_JACIIX010000001.1"/>
</dbReference>
<protein>
    <submittedName>
        <fullName evidence="2">Uncharacterized protein</fullName>
    </submittedName>
</protein>
<feature type="transmembrane region" description="Helical" evidence="1">
    <location>
        <begin position="12"/>
        <end position="30"/>
    </location>
</feature>
<accession>A0A7W9ZCV1</accession>
<keyword evidence="1" id="KW-0812">Transmembrane</keyword>
<dbReference type="Proteomes" id="UP000544872">
    <property type="component" value="Unassembled WGS sequence"/>
</dbReference>
<dbReference type="EMBL" id="JACIIX010000001">
    <property type="protein sequence ID" value="MBB6208910.1"/>
    <property type="molecule type" value="Genomic_DNA"/>
</dbReference>
<gene>
    <name evidence="2" type="ORF">FHS48_000291</name>
</gene>
<name>A0A7W9ZCV1_NOVIT</name>
<keyword evidence="1" id="KW-0472">Membrane</keyword>
<feature type="transmembrane region" description="Helical" evidence="1">
    <location>
        <begin position="42"/>
        <end position="61"/>
    </location>
</feature>
<reference evidence="2 3" key="1">
    <citation type="submission" date="2020-08" db="EMBL/GenBank/DDBJ databases">
        <title>Genomic Encyclopedia of Type Strains, Phase IV (KMG-IV): sequencing the most valuable type-strain genomes for metagenomic binning, comparative biology and taxonomic classification.</title>
        <authorList>
            <person name="Goeker M."/>
        </authorList>
    </citation>
    <scope>NUCLEOTIDE SEQUENCE [LARGE SCALE GENOMIC DNA]</scope>
    <source>
        <strain evidence="2 3">DSM 11590</strain>
    </source>
</reference>
<keyword evidence="1" id="KW-1133">Transmembrane helix</keyword>
<organism evidence="2 3">
    <name type="scientific">Novispirillum itersonii</name>
    <name type="common">Aquaspirillum itersonii</name>
    <dbReference type="NCBI Taxonomy" id="189"/>
    <lineage>
        <taxon>Bacteria</taxon>
        <taxon>Pseudomonadati</taxon>
        <taxon>Pseudomonadota</taxon>
        <taxon>Alphaproteobacteria</taxon>
        <taxon>Rhodospirillales</taxon>
        <taxon>Novispirillaceae</taxon>
        <taxon>Novispirillum</taxon>
    </lineage>
</organism>
<comment type="caution">
    <text evidence="2">The sequence shown here is derived from an EMBL/GenBank/DDBJ whole genome shotgun (WGS) entry which is preliminary data.</text>
</comment>
<sequence>MAAGPIYQQRSLALTLSGLVLFMPPLVLLFMTDRVLFGVPVVYLWLFGVWLALILAGRVLARRLDRVARGTPKSAPKPARRTGADA</sequence>
<evidence type="ECO:0000313" key="2">
    <source>
        <dbReference type="EMBL" id="MBB6208910.1"/>
    </source>
</evidence>
<keyword evidence="3" id="KW-1185">Reference proteome</keyword>
<evidence type="ECO:0000256" key="1">
    <source>
        <dbReference type="SAM" id="Phobius"/>
    </source>
</evidence>
<proteinExistence type="predicted"/>
<evidence type="ECO:0000313" key="3">
    <source>
        <dbReference type="Proteomes" id="UP000544872"/>
    </source>
</evidence>